<evidence type="ECO:0000313" key="1">
    <source>
        <dbReference type="EMBL" id="QVJ03070.1"/>
    </source>
</evidence>
<organism evidence="1 2">
    <name type="scientific">Nocardiopsis eucommiae</name>
    <dbReference type="NCBI Taxonomy" id="2831970"/>
    <lineage>
        <taxon>Bacteria</taxon>
        <taxon>Bacillati</taxon>
        <taxon>Actinomycetota</taxon>
        <taxon>Actinomycetes</taxon>
        <taxon>Streptosporangiales</taxon>
        <taxon>Nocardiopsidaceae</taxon>
        <taxon>Nocardiopsis</taxon>
    </lineage>
</organism>
<dbReference type="KEGG" id="nec:KGD82_13630"/>
<dbReference type="AlphaFoldDB" id="A0A975LCE9"/>
<protein>
    <submittedName>
        <fullName evidence="1">Uncharacterized protein</fullName>
    </submittedName>
</protein>
<evidence type="ECO:0000313" key="2">
    <source>
        <dbReference type="Proteomes" id="UP000682416"/>
    </source>
</evidence>
<name>A0A975LCE9_9ACTN</name>
<accession>A0A975LCE9</accession>
<dbReference type="EMBL" id="CP074402">
    <property type="protein sequence ID" value="QVJ03070.1"/>
    <property type="molecule type" value="Genomic_DNA"/>
</dbReference>
<reference evidence="1" key="1">
    <citation type="submission" date="2021-05" db="EMBL/GenBank/DDBJ databases">
        <authorList>
            <person name="Kaiqin L."/>
            <person name="Jian G."/>
        </authorList>
    </citation>
    <scope>NUCLEOTIDE SEQUENCE</scope>
    <source>
        <strain evidence="1">HDS5</strain>
    </source>
</reference>
<proteinExistence type="predicted"/>
<keyword evidence="2" id="KW-1185">Reference proteome</keyword>
<gene>
    <name evidence="1" type="ORF">KGD82_13630</name>
</gene>
<dbReference type="Proteomes" id="UP000682416">
    <property type="component" value="Chromosome"/>
</dbReference>
<sequence length="239" mass="26153">MLRVEDPAIDGTPWTHDPATEPVYYFRVIEGVGANATQAPAGMTAIPLARINIPANTATITTAMITDLRQMLNPRIHTEVRVQRGMGLEDGRYDKADYTVDYERWPQHDWDVTIPPWATQVQVQANWYNVLYPAPGGTTGAYDARGKVRVGLIGTGGNTLFTRNSVYNINPTTTTNGYRCSIGLAAQNNIPAAMRGMDVALRMYAQADAGQLNHLVADGWANFDVTLTFREVAAPGAEL</sequence>